<gene>
    <name evidence="1" type="ORF">SAMN05660706_104121</name>
</gene>
<reference evidence="2" key="1">
    <citation type="submission" date="2016-10" db="EMBL/GenBank/DDBJ databases">
        <authorList>
            <person name="Varghese N."/>
            <person name="Submissions S."/>
        </authorList>
    </citation>
    <scope>NUCLEOTIDE SEQUENCE [LARGE SCALE GENOMIC DNA]</scope>
    <source>
        <strain evidence="2">DSM 3669</strain>
    </source>
</reference>
<evidence type="ECO:0000313" key="1">
    <source>
        <dbReference type="EMBL" id="SFQ99531.1"/>
    </source>
</evidence>
<protein>
    <recommendedName>
        <fullName evidence="3">Copper chaperone CopZ</fullName>
    </recommendedName>
</protein>
<keyword evidence="2" id="KW-1185">Reference proteome</keyword>
<dbReference type="OrthoDB" id="1809016at2"/>
<evidence type="ECO:0000313" key="2">
    <source>
        <dbReference type="Proteomes" id="UP000199584"/>
    </source>
</evidence>
<proteinExistence type="predicted"/>
<dbReference type="AlphaFoldDB" id="A0A1I6D2C6"/>
<accession>A0A1I6D2C6</accession>
<dbReference type="EMBL" id="FOYM01000004">
    <property type="protein sequence ID" value="SFQ99531.1"/>
    <property type="molecule type" value="Genomic_DNA"/>
</dbReference>
<dbReference type="SUPFAM" id="SSF55008">
    <property type="entry name" value="HMA, heavy metal-associated domain"/>
    <property type="match status" value="1"/>
</dbReference>
<name>A0A1I6D2C6_9FIRM</name>
<dbReference type="STRING" id="39060.SAMN05660706_104121"/>
<evidence type="ECO:0008006" key="3">
    <source>
        <dbReference type="Google" id="ProtNLM"/>
    </source>
</evidence>
<dbReference type="Proteomes" id="UP000199584">
    <property type="component" value="Unassembled WGS sequence"/>
</dbReference>
<sequence>MERMIIQLNQKCPAASLPNIKDILRCKPGLRLSSFDVTARRVMISFNPTCIDADTIMEALLQKGYDIDYFCNVA</sequence>
<organism evidence="1 2">
    <name type="scientific">Desulfoscipio geothermicus DSM 3669</name>
    <dbReference type="NCBI Taxonomy" id="1121426"/>
    <lineage>
        <taxon>Bacteria</taxon>
        <taxon>Bacillati</taxon>
        <taxon>Bacillota</taxon>
        <taxon>Clostridia</taxon>
        <taxon>Eubacteriales</taxon>
        <taxon>Desulfallaceae</taxon>
        <taxon>Desulfoscipio</taxon>
    </lineage>
</organism>
<dbReference type="RefSeq" id="WP_092482119.1">
    <property type="nucleotide sequence ID" value="NZ_FOYM01000004.1"/>
</dbReference>
<dbReference type="GO" id="GO:0046872">
    <property type="term" value="F:metal ion binding"/>
    <property type="evidence" value="ECO:0007669"/>
    <property type="project" value="InterPro"/>
</dbReference>
<dbReference type="InterPro" id="IPR036163">
    <property type="entry name" value="HMA_dom_sf"/>
</dbReference>